<evidence type="ECO:0000313" key="3">
    <source>
        <dbReference type="EMBL" id="KAA8914547.1"/>
    </source>
</evidence>
<dbReference type="PANTHER" id="PTHR34818">
    <property type="entry name" value="PROTEIN BLI-3"/>
    <property type="match status" value="1"/>
</dbReference>
<dbReference type="Proteomes" id="UP000326924">
    <property type="component" value="Unassembled WGS sequence"/>
</dbReference>
<protein>
    <submittedName>
        <fullName evidence="3">Putative BLI-3 blue-light-inducible Bli-3 protein</fullName>
    </submittedName>
</protein>
<feature type="region of interest" description="Disordered" evidence="1">
    <location>
        <begin position="1"/>
        <end position="27"/>
    </location>
</feature>
<dbReference type="InterPro" id="IPR052917">
    <property type="entry name" value="Stress-Dev_Protein"/>
</dbReference>
<dbReference type="InterPro" id="IPR038725">
    <property type="entry name" value="YdaG_split_barrel_FMN-bd"/>
</dbReference>
<dbReference type="SUPFAM" id="SSF50475">
    <property type="entry name" value="FMN-binding split barrel"/>
    <property type="match status" value="1"/>
</dbReference>
<feature type="domain" description="General stress protein FMN-binding split barrel" evidence="2">
    <location>
        <begin position="41"/>
        <end position="195"/>
    </location>
</feature>
<dbReference type="Pfam" id="PF16242">
    <property type="entry name" value="Pyrid_ox_like"/>
    <property type="match status" value="1"/>
</dbReference>
<keyword evidence="4" id="KW-1185">Reference proteome</keyword>
<dbReference type="EMBL" id="VXIS01000005">
    <property type="protein sequence ID" value="KAA8914547.1"/>
    <property type="molecule type" value="Genomic_DNA"/>
</dbReference>
<dbReference type="Gene3D" id="2.30.110.10">
    <property type="entry name" value="Electron Transport, Fmn-binding Protein, Chain A"/>
    <property type="match status" value="1"/>
</dbReference>
<evidence type="ECO:0000256" key="1">
    <source>
        <dbReference type="SAM" id="MobiDB-lite"/>
    </source>
</evidence>
<dbReference type="InParanoid" id="A0A5J5FBZ6"/>
<feature type="compositionally biased region" description="Basic residues" evidence="1">
    <location>
        <begin position="1"/>
        <end position="12"/>
    </location>
</feature>
<organism evidence="3 4">
    <name type="scientific">Sphaerosporella brunnea</name>
    <dbReference type="NCBI Taxonomy" id="1250544"/>
    <lineage>
        <taxon>Eukaryota</taxon>
        <taxon>Fungi</taxon>
        <taxon>Dikarya</taxon>
        <taxon>Ascomycota</taxon>
        <taxon>Pezizomycotina</taxon>
        <taxon>Pezizomycetes</taxon>
        <taxon>Pezizales</taxon>
        <taxon>Pyronemataceae</taxon>
        <taxon>Sphaerosporella</taxon>
    </lineage>
</organism>
<sequence length="217" mass="23322">MSTSHHTGHTSKHFTAGDTSGKAADPYTKANTEDLNLSLKDKVEDLMGFCEGMKFGMMTTRQDQSGLLVSRCMGLAAKENGVDLIFHTNTETGKTDELLSDPHANMAFIKPSTGEWASISGTASVTTDRDIVRKYYSPSLKAWIGDLGDGVHDGGPEDPRIAIIKIRAISATYALAKGSAVSRGIEIAKGALTGHPAHTIKLREITEGELEQYRAVN</sequence>
<dbReference type="InterPro" id="IPR012349">
    <property type="entry name" value="Split_barrel_FMN-bd"/>
</dbReference>
<proteinExistence type="predicted"/>
<dbReference type="PANTHER" id="PTHR34818:SF1">
    <property type="entry name" value="PROTEIN BLI-3"/>
    <property type="match status" value="1"/>
</dbReference>
<dbReference type="OrthoDB" id="434253at2759"/>
<gene>
    <name evidence="3" type="ORF">FN846DRAFT_1006997</name>
</gene>
<reference evidence="3 4" key="1">
    <citation type="submission" date="2019-09" db="EMBL/GenBank/DDBJ databases">
        <title>Draft genome of the ectomycorrhizal ascomycete Sphaerosporella brunnea.</title>
        <authorList>
            <consortium name="DOE Joint Genome Institute"/>
            <person name="Benucci G.M."/>
            <person name="Marozzi G."/>
            <person name="Antonielli L."/>
            <person name="Sanchez S."/>
            <person name="Marco P."/>
            <person name="Wang X."/>
            <person name="Falini L.B."/>
            <person name="Barry K."/>
            <person name="Haridas S."/>
            <person name="Lipzen A."/>
            <person name="Labutti K."/>
            <person name="Grigoriev I.V."/>
            <person name="Murat C."/>
            <person name="Martin F."/>
            <person name="Albertini E."/>
            <person name="Donnini D."/>
            <person name="Bonito G."/>
        </authorList>
    </citation>
    <scope>NUCLEOTIDE SEQUENCE [LARGE SCALE GENOMIC DNA]</scope>
    <source>
        <strain evidence="3 4">Sb_GMNB300</strain>
    </source>
</reference>
<comment type="caution">
    <text evidence="3">The sequence shown here is derived from an EMBL/GenBank/DDBJ whole genome shotgun (WGS) entry which is preliminary data.</text>
</comment>
<evidence type="ECO:0000313" key="4">
    <source>
        <dbReference type="Proteomes" id="UP000326924"/>
    </source>
</evidence>
<dbReference type="AlphaFoldDB" id="A0A5J5FBZ6"/>
<evidence type="ECO:0000259" key="2">
    <source>
        <dbReference type="Pfam" id="PF16242"/>
    </source>
</evidence>
<accession>A0A5J5FBZ6</accession>
<name>A0A5J5FBZ6_9PEZI</name>